<dbReference type="GO" id="GO:0004497">
    <property type="term" value="F:monooxygenase activity"/>
    <property type="evidence" value="ECO:0007669"/>
    <property type="project" value="UniProtKB-KW"/>
</dbReference>
<sequence>MYIAMSQFEVANDMAADVKEAFVNRPHMVDHEKGFLGMKVFTPQENENEFWVMTTWTDEISYREWYKEHMKESHQGIPKGLKLVPGSLKVRFFDLVSD</sequence>
<reference evidence="3" key="1">
    <citation type="submission" date="2017-01" db="EMBL/GenBank/DDBJ databases">
        <authorList>
            <person name="Varghese N."/>
            <person name="Submissions S."/>
        </authorList>
    </citation>
    <scope>NUCLEOTIDE SEQUENCE [LARGE SCALE GENOMIC DNA]</scope>
    <source>
        <strain evidence="3">DM9</strain>
    </source>
</reference>
<gene>
    <name evidence="2" type="ORF">SAMN05421545_2071</name>
</gene>
<dbReference type="InterPro" id="IPR011008">
    <property type="entry name" value="Dimeric_a/b-barrel"/>
</dbReference>
<organism evidence="2 3">
    <name type="scientific">Pontibacter lucknowensis</name>
    <dbReference type="NCBI Taxonomy" id="1077936"/>
    <lineage>
        <taxon>Bacteria</taxon>
        <taxon>Pseudomonadati</taxon>
        <taxon>Bacteroidota</taxon>
        <taxon>Cytophagia</taxon>
        <taxon>Cytophagales</taxon>
        <taxon>Hymenobacteraceae</taxon>
        <taxon>Pontibacter</taxon>
    </lineage>
</organism>
<dbReference type="AlphaFoldDB" id="A0A1N6XCX2"/>
<keyword evidence="3" id="KW-1185">Reference proteome</keyword>
<protein>
    <submittedName>
        <fullName evidence="2">Heme-degrading monooxygenase HmoA</fullName>
    </submittedName>
</protein>
<dbReference type="EMBL" id="FTNM01000002">
    <property type="protein sequence ID" value="SIR00208.1"/>
    <property type="molecule type" value="Genomic_DNA"/>
</dbReference>
<dbReference type="InterPro" id="IPR007138">
    <property type="entry name" value="ABM_dom"/>
</dbReference>
<dbReference type="PROSITE" id="PS51725">
    <property type="entry name" value="ABM"/>
    <property type="match status" value="1"/>
</dbReference>
<dbReference type="Pfam" id="PF03992">
    <property type="entry name" value="ABM"/>
    <property type="match status" value="1"/>
</dbReference>
<dbReference type="SUPFAM" id="SSF54909">
    <property type="entry name" value="Dimeric alpha+beta barrel"/>
    <property type="match status" value="1"/>
</dbReference>
<dbReference type="Proteomes" id="UP000185924">
    <property type="component" value="Unassembled WGS sequence"/>
</dbReference>
<evidence type="ECO:0000313" key="3">
    <source>
        <dbReference type="Proteomes" id="UP000185924"/>
    </source>
</evidence>
<feature type="domain" description="ABM" evidence="1">
    <location>
        <begin position="2"/>
        <end position="92"/>
    </location>
</feature>
<accession>A0A1N6XCX2</accession>
<proteinExistence type="predicted"/>
<keyword evidence="2" id="KW-0503">Monooxygenase</keyword>
<dbReference type="Gene3D" id="3.30.70.100">
    <property type="match status" value="1"/>
</dbReference>
<keyword evidence="2" id="KW-0560">Oxidoreductase</keyword>
<evidence type="ECO:0000313" key="2">
    <source>
        <dbReference type="EMBL" id="SIR00208.1"/>
    </source>
</evidence>
<dbReference type="STRING" id="1077936.SAMN05421545_2071"/>
<name>A0A1N6XCX2_9BACT</name>
<dbReference type="OrthoDB" id="9798115at2"/>
<evidence type="ECO:0000259" key="1">
    <source>
        <dbReference type="PROSITE" id="PS51725"/>
    </source>
</evidence>